<dbReference type="RefSeq" id="WP_193435838.1">
    <property type="nucleotide sequence ID" value="NZ_CP063144.1"/>
</dbReference>
<gene>
    <name evidence="3" type="ORF">IMZ38_05165</name>
</gene>
<dbReference type="SUPFAM" id="SSF111283">
    <property type="entry name" value="Putative modulator of DNA gyrase, PmbA/TldD"/>
    <property type="match status" value="1"/>
</dbReference>
<dbReference type="KEGG" id="tcs:IMZ38_05165"/>
<dbReference type="Proteomes" id="UP000593766">
    <property type="component" value="Chromosome"/>
</dbReference>
<evidence type="ECO:0000313" key="4">
    <source>
        <dbReference type="Proteomes" id="UP000593766"/>
    </source>
</evidence>
<dbReference type="PANTHER" id="PTHR43666:SF1">
    <property type="entry name" value="CONSERVED PROTEIN"/>
    <property type="match status" value="1"/>
</dbReference>
<dbReference type="InterPro" id="IPR036059">
    <property type="entry name" value="TldD/PmbA_sf"/>
</dbReference>
<dbReference type="GO" id="GO:0008237">
    <property type="term" value="F:metallopeptidase activity"/>
    <property type="evidence" value="ECO:0007669"/>
    <property type="project" value="InterPro"/>
</dbReference>
<dbReference type="Pfam" id="PF19289">
    <property type="entry name" value="PmbA_TldD_3rd"/>
    <property type="match status" value="1"/>
</dbReference>
<sequence>MSMDLELGRKIIESLRSRFDEVAVSIVTRDNVMVKLWNSEPSVVQSWKITDVMLRLAKNRRLFLLEYSTRDPEALLKDVEELPKMAEKIEEAEIYAPLPDPGVVKPVEGGVDPIALSARNEPGKLVYRMIDAALKYNVDRVAGTLTLGYETRAVLNSKGFEASESKTSVEAYLRAFKGEFSGHWAYGGTRLNEPKLVEVGDRAGYLATVSNRKVDLSPGKYTVILSPLVVGNLVNYLTFMASAMAVIMGYSMFLKYKPGEKVAAETLTLLDKPRDPTLPGFASFDDEGVETFDKPIIENGRLVSLLHNVSTASKMGVKSTGNAGWMFPHPWNLELSPGELSEKDLFKDVEKGVFFSNNWYTRYQNYAEGVFSTVSRDATLYVENGEVVGQVGRVRLSTSFPILLANTTGCTRERYDVMWWEVRTPSRIPFLVAKDIMVTRPEI</sequence>
<reference evidence="3 4" key="1">
    <citation type="submission" date="2020-10" db="EMBL/GenBank/DDBJ databases">
        <title>Complete genome sequence of Thermosphaera aggregans strain 3507.</title>
        <authorList>
            <person name="Zayulina K.S."/>
            <person name="Elcheninov A.G."/>
            <person name="Toshchakov S.V."/>
            <person name="Kublanov I.V."/>
            <person name="Kochetkova T.V."/>
        </authorList>
    </citation>
    <scope>NUCLEOTIDE SEQUENCE [LARGE SCALE GENOMIC DNA]</scope>
    <source>
        <strain evidence="3 4">3507</strain>
    </source>
</reference>
<dbReference type="EMBL" id="CP063144">
    <property type="protein sequence ID" value="QOR94033.1"/>
    <property type="molecule type" value="Genomic_DNA"/>
</dbReference>
<dbReference type="InterPro" id="IPR045569">
    <property type="entry name" value="Metalloprtase-TldD/E_C"/>
</dbReference>
<keyword evidence="4" id="KW-1185">Reference proteome</keyword>
<dbReference type="GeneID" id="59454785"/>
<dbReference type="InterPro" id="IPR035068">
    <property type="entry name" value="TldD/PmbA_N"/>
</dbReference>
<proteinExistence type="predicted"/>
<evidence type="ECO:0000259" key="1">
    <source>
        <dbReference type="Pfam" id="PF19289"/>
    </source>
</evidence>
<dbReference type="GO" id="GO:0006508">
    <property type="term" value="P:proteolysis"/>
    <property type="evidence" value="ECO:0007669"/>
    <property type="project" value="InterPro"/>
</dbReference>
<dbReference type="PANTHER" id="PTHR43666">
    <property type="entry name" value="TLDD PROTEIN"/>
    <property type="match status" value="1"/>
</dbReference>
<dbReference type="Pfam" id="PF19290">
    <property type="entry name" value="PmbA_TldD_2nd"/>
    <property type="match status" value="1"/>
</dbReference>
<evidence type="ECO:0000313" key="3">
    <source>
        <dbReference type="EMBL" id="QOR94033.1"/>
    </source>
</evidence>
<feature type="domain" description="Metalloprotease TldD/E C-terminal" evidence="1">
    <location>
        <begin position="218"/>
        <end position="439"/>
    </location>
</feature>
<dbReference type="AlphaFoldDB" id="A0A7M1URF2"/>
<dbReference type="OrthoDB" id="84520at2157"/>
<name>A0A7M1URF2_9CREN</name>
<dbReference type="Gene3D" id="3.30.2290.10">
    <property type="entry name" value="PmbA/TldD superfamily"/>
    <property type="match status" value="1"/>
</dbReference>
<organism evidence="3 4">
    <name type="scientific">Thermosphaera chiliense</name>
    <dbReference type="NCBI Taxonomy" id="3402707"/>
    <lineage>
        <taxon>Archaea</taxon>
        <taxon>Thermoproteota</taxon>
        <taxon>Thermoprotei</taxon>
        <taxon>Desulfurococcales</taxon>
        <taxon>Desulfurococcaceae</taxon>
        <taxon>Thermosphaera</taxon>
    </lineage>
</organism>
<evidence type="ECO:0000259" key="2">
    <source>
        <dbReference type="Pfam" id="PF19290"/>
    </source>
</evidence>
<dbReference type="InterPro" id="IPR045570">
    <property type="entry name" value="Metalloprtase-TldD/E_cen_dom"/>
</dbReference>
<feature type="domain" description="Metalloprotease TldD/E central" evidence="2">
    <location>
        <begin position="99"/>
        <end position="208"/>
    </location>
</feature>
<accession>A0A7M1URF2</accession>
<protein>
    <submittedName>
        <fullName evidence="3">TldD/PmbA family protein</fullName>
    </submittedName>
</protein>